<dbReference type="GO" id="GO:0030036">
    <property type="term" value="P:actin cytoskeleton organization"/>
    <property type="evidence" value="ECO:0007669"/>
    <property type="project" value="TreeGrafter"/>
</dbReference>
<dbReference type="Pfam" id="PF19056">
    <property type="entry name" value="WD40_2"/>
    <property type="match status" value="1"/>
</dbReference>
<evidence type="ECO:0000313" key="4">
    <source>
        <dbReference type="EnsemblMetazoa" id="ADIR001362-PA"/>
    </source>
</evidence>
<dbReference type="Proteomes" id="UP000075884">
    <property type="component" value="Unassembled WGS sequence"/>
</dbReference>
<dbReference type="InterPro" id="IPR035899">
    <property type="entry name" value="DBL_dom_sf"/>
</dbReference>
<dbReference type="GO" id="GO:0051496">
    <property type="term" value="P:positive regulation of stress fiber assembly"/>
    <property type="evidence" value="ECO:0007669"/>
    <property type="project" value="TreeGrafter"/>
</dbReference>
<dbReference type="Pfam" id="PF00621">
    <property type="entry name" value="RhoGEF"/>
    <property type="match status" value="1"/>
</dbReference>
<dbReference type="AlphaFoldDB" id="A0A182N154"/>
<reference evidence="5" key="1">
    <citation type="submission" date="2013-03" db="EMBL/GenBank/DDBJ databases">
        <title>The Genome Sequence of Anopheles dirus WRAIR2.</title>
        <authorList>
            <consortium name="The Broad Institute Genomics Platform"/>
            <person name="Neafsey D.E."/>
            <person name="Walton C."/>
            <person name="Walker B."/>
            <person name="Young S.K."/>
            <person name="Zeng Q."/>
            <person name="Gargeya S."/>
            <person name="Fitzgerald M."/>
            <person name="Haas B."/>
            <person name="Abouelleil A."/>
            <person name="Allen A.W."/>
            <person name="Alvarado L."/>
            <person name="Arachchi H.M."/>
            <person name="Berlin A.M."/>
            <person name="Chapman S.B."/>
            <person name="Gainer-Dewar J."/>
            <person name="Goldberg J."/>
            <person name="Griggs A."/>
            <person name="Gujja S."/>
            <person name="Hansen M."/>
            <person name="Howarth C."/>
            <person name="Imamovic A."/>
            <person name="Ireland A."/>
            <person name="Larimer J."/>
            <person name="McCowan C."/>
            <person name="Murphy C."/>
            <person name="Pearson M."/>
            <person name="Poon T.W."/>
            <person name="Priest M."/>
            <person name="Roberts A."/>
            <person name="Saif S."/>
            <person name="Shea T."/>
            <person name="Sisk P."/>
            <person name="Sykes S."/>
            <person name="Wortman J."/>
            <person name="Nusbaum C."/>
            <person name="Birren B."/>
        </authorList>
    </citation>
    <scope>NUCLEOTIDE SEQUENCE [LARGE SCALE GENOMIC DNA]</scope>
    <source>
        <strain evidence="5">WRAIR2</strain>
    </source>
</reference>
<dbReference type="SUPFAM" id="SSF48065">
    <property type="entry name" value="DBL homology domain (DH-domain)"/>
    <property type="match status" value="1"/>
</dbReference>
<dbReference type="PANTHER" id="PTHR12877">
    <property type="entry name" value="RHO GUANINE NUCLEOTIDE EXCHANGE FACTOR"/>
    <property type="match status" value="1"/>
</dbReference>
<dbReference type="Gene3D" id="1.20.900.10">
    <property type="entry name" value="Dbl homology (DH) domain"/>
    <property type="match status" value="1"/>
</dbReference>
<protein>
    <recommendedName>
        <fullName evidence="3">DH domain-containing protein</fullName>
    </recommendedName>
</protein>
<keyword evidence="5" id="KW-1185">Reference proteome</keyword>
<keyword evidence="1" id="KW-0344">Guanine-nucleotide releasing factor</keyword>
<dbReference type="STRING" id="7168.A0A182N154"/>
<sequence>MARRFETRPQDSLLEERLPVACYTPLKWPSAKRIVLEPLPEDAGDHRRMRWYGLEQFITHEQNYLESLHKLQYELYNPLLLDESVVRREVSHAIFGTHRQLCRLHQHYSVLLETCAGHCSARDRLGYLVWAMLEVPLFEQLYTTYTINYRRMVAIFDDERRHNPPFARFVQARLDAFGERLTFVEYFVKPVQRVPNLLTEIRALLHHTPGDHPDCAVLRRCRTRIEQIATQINLLQGRSEMVPLVLSTLERRRLLHGTGKDRPRHVRLLHSALLEESVLRAGVRLRRQRLVALLSDRLVCLKLARDYLHVADAELVLQAGRFKSVKWVVPLQQLKYGLYSHATLGQAVGSKDVVRYINDYETLAQIQLAVGALHGEYDTLNRTVVTELMETIRCTVLRQERVPTALLFVTPVARTKPTRTLVLDDVCTRREWQHRIRMAQLALRATNSPAWWNSSMPATHVRSDPLFVRTFTAHAFRSQLWKVSSVTAGCCYAPCTDSAAYAQQLLRAWSQDINVLWLSARDGHGNSVVTLLTHHRPTNQIDERAAIPLERVTITSVAHVPVGRVGAGPPDTVWLAAADQLLIYAATYPVVRAPLAQVPLAGAHRRLLHHRRHVYVGGLGGRLTIFRLDAAGAWLLDAPDTRELPGGPIRAMLAVGERVYVAAGSELHVFAADRLVRTFEVVPSGEDQATAVRLLAHSVHGLWVVRAESRVASLYDAASHRHRLDINVTEHVMRFLGEYEQPGVVEALFPGMLTITALLVAADHLWIGTNVGLVLGMRLPRSANVPVLAHHTLVAYHAHMQDVGVLLAAPSLRPPPPAPTPTAEDTEPALLVGALPSQDMRQRGDLPPELPDTAPQPAPDDAGPNAAGPTGEGAPNSMLIVTGGRGYVNWRGQDVEQRASAEPATKPLPLFITRTPDASLKLKRVEQNDDNHANIMVWEQPLI</sequence>
<dbReference type="InterPro" id="IPR039919">
    <property type="entry name" value="ARHGEF10/ARHGEF17"/>
</dbReference>
<dbReference type="SMART" id="SM00325">
    <property type="entry name" value="RhoGEF"/>
    <property type="match status" value="1"/>
</dbReference>
<evidence type="ECO:0000259" key="3">
    <source>
        <dbReference type="PROSITE" id="PS50010"/>
    </source>
</evidence>
<organism evidence="4 5">
    <name type="scientific">Anopheles dirus</name>
    <dbReference type="NCBI Taxonomy" id="7168"/>
    <lineage>
        <taxon>Eukaryota</taxon>
        <taxon>Metazoa</taxon>
        <taxon>Ecdysozoa</taxon>
        <taxon>Arthropoda</taxon>
        <taxon>Hexapoda</taxon>
        <taxon>Insecta</taxon>
        <taxon>Pterygota</taxon>
        <taxon>Neoptera</taxon>
        <taxon>Endopterygota</taxon>
        <taxon>Diptera</taxon>
        <taxon>Nematocera</taxon>
        <taxon>Culicoidea</taxon>
        <taxon>Culicidae</taxon>
        <taxon>Anophelinae</taxon>
        <taxon>Anopheles</taxon>
    </lineage>
</organism>
<name>A0A182N154_9DIPT</name>
<evidence type="ECO:0000256" key="2">
    <source>
        <dbReference type="SAM" id="MobiDB-lite"/>
    </source>
</evidence>
<dbReference type="PANTHER" id="PTHR12877:SF7">
    <property type="entry name" value="RHO GUANINE NUCLEOTIDE EXCHANGE FACTOR 10-LIKE PROTEIN"/>
    <property type="match status" value="1"/>
</dbReference>
<accession>A0A182N154</accession>
<evidence type="ECO:0000313" key="5">
    <source>
        <dbReference type="Proteomes" id="UP000075884"/>
    </source>
</evidence>
<feature type="region of interest" description="Disordered" evidence="2">
    <location>
        <begin position="839"/>
        <end position="880"/>
    </location>
</feature>
<dbReference type="PROSITE" id="PS50010">
    <property type="entry name" value="DH_2"/>
    <property type="match status" value="1"/>
</dbReference>
<dbReference type="VEuPathDB" id="VectorBase:ADIR001362"/>
<evidence type="ECO:0000256" key="1">
    <source>
        <dbReference type="ARBA" id="ARBA00022658"/>
    </source>
</evidence>
<dbReference type="InterPro" id="IPR000219">
    <property type="entry name" value="DH_dom"/>
</dbReference>
<feature type="compositionally biased region" description="Pro residues" evidence="2">
    <location>
        <begin position="848"/>
        <end position="858"/>
    </location>
</feature>
<dbReference type="EnsemblMetazoa" id="ADIR001362-RA">
    <property type="protein sequence ID" value="ADIR001362-PA"/>
    <property type="gene ID" value="ADIR001362"/>
</dbReference>
<feature type="domain" description="DH" evidence="3">
    <location>
        <begin position="49"/>
        <end position="235"/>
    </location>
</feature>
<feature type="compositionally biased region" description="Low complexity" evidence="2">
    <location>
        <begin position="859"/>
        <end position="869"/>
    </location>
</feature>
<proteinExistence type="predicted"/>
<dbReference type="GO" id="GO:0005085">
    <property type="term" value="F:guanyl-nucleotide exchange factor activity"/>
    <property type="evidence" value="ECO:0007669"/>
    <property type="project" value="UniProtKB-KW"/>
</dbReference>
<reference evidence="4" key="2">
    <citation type="submission" date="2020-05" db="UniProtKB">
        <authorList>
            <consortium name="EnsemblMetazoa"/>
        </authorList>
    </citation>
    <scope>IDENTIFICATION</scope>
    <source>
        <strain evidence="4">WRAIR2</strain>
    </source>
</reference>